<dbReference type="InterPro" id="IPR027417">
    <property type="entry name" value="P-loop_NTPase"/>
</dbReference>
<dbReference type="SUPFAM" id="SSF52540">
    <property type="entry name" value="P-loop containing nucleoside triphosphate hydrolases"/>
    <property type="match status" value="1"/>
</dbReference>
<gene>
    <name evidence="7" type="ORF">TCEL_00872</name>
</gene>
<dbReference type="GO" id="GO:0043565">
    <property type="term" value="F:sequence-specific DNA binding"/>
    <property type="evidence" value="ECO:0007669"/>
    <property type="project" value="InterPro"/>
</dbReference>
<dbReference type="InterPro" id="IPR009057">
    <property type="entry name" value="Homeodomain-like_sf"/>
</dbReference>
<protein>
    <recommendedName>
        <fullName evidence="6">Sigma-54 factor interaction domain-containing protein</fullName>
    </recommendedName>
</protein>
<dbReference type="SUPFAM" id="SSF46689">
    <property type="entry name" value="Homeodomain-like"/>
    <property type="match status" value="1"/>
</dbReference>
<dbReference type="GO" id="GO:0006355">
    <property type="term" value="P:regulation of DNA-templated transcription"/>
    <property type="evidence" value="ECO:0007669"/>
    <property type="project" value="InterPro"/>
</dbReference>
<keyword evidence="5" id="KW-0804">Transcription</keyword>
<dbReference type="InterPro" id="IPR025943">
    <property type="entry name" value="Sigma_54_int_dom_ATP-bd_2"/>
</dbReference>
<dbReference type="Gene3D" id="3.40.50.300">
    <property type="entry name" value="P-loop containing nucleotide triphosphate hydrolases"/>
    <property type="match status" value="1"/>
</dbReference>
<keyword evidence="4" id="KW-0238">DNA-binding</keyword>
<comment type="caution">
    <text evidence="7">The sequence shown here is derived from an EMBL/GenBank/DDBJ whole genome shotgun (WGS) entry which is preliminary data.</text>
</comment>
<dbReference type="PROSITE" id="PS00676">
    <property type="entry name" value="SIGMA54_INTERACT_2"/>
    <property type="match status" value="1"/>
</dbReference>
<dbReference type="Pfam" id="PF02954">
    <property type="entry name" value="HTH_8"/>
    <property type="match status" value="1"/>
</dbReference>
<reference evidence="7" key="1">
    <citation type="submission" date="2013-03" db="EMBL/GenBank/DDBJ databases">
        <title>Draft genome sequence of the hydrogen-ethanol-producing anaerobic alkalithermophilic Caloramator celere.</title>
        <authorList>
            <person name="Ciranna A."/>
            <person name="Larjo A."/>
            <person name="Kivisto A."/>
            <person name="Santala V."/>
            <person name="Roos C."/>
            <person name="Karp M."/>
        </authorList>
    </citation>
    <scope>NUCLEOTIDE SEQUENCE [LARGE SCALE GENOMIC DNA]</scope>
    <source>
        <strain evidence="7">DSM 8682</strain>
    </source>
</reference>
<accession>R7RUZ1</accession>
<dbReference type="PROSITE" id="PS50045">
    <property type="entry name" value="SIGMA54_INTERACT_4"/>
    <property type="match status" value="1"/>
</dbReference>
<dbReference type="PANTHER" id="PTHR32071">
    <property type="entry name" value="TRANSCRIPTIONAL REGULATORY PROTEIN"/>
    <property type="match status" value="1"/>
</dbReference>
<evidence type="ECO:0000256" key="3">
    <source>
        <dbReference type="ARBA" id="ARBA00023015"/>
    </source>
</evidence>
<dbReference type="CDD" id="cd00009">
    <property type="entry name" value="AAA"/>
    <property type="match status" value="1"/>
</dbReference>
<dbReference type="InterPro" id="IPR002078">
    <property type="entry name" value="Sigma_54_int"/>
</dbReference>
<dbReference type="Pfam" id="PF13188">
    <property type="entry name" value="PAS_8"/>
    <property type="match status" value="1"/>
</dbReference>
<evidence type="ECO:0000256" key="2">
    <source>
        <dbReference type="ARBA" id="ARBA00022840"/>
    </source>
</evidence>
<dbReference type="PANTHER" id="PTHR32071:SF57">
    <property type="entry name" value="C4-DICARBOXYLATE TRANSPORT TRANSCRIPTIONAL REGULATORY PROTEIN DCTD"/>
    <property type="match status" value="1"/>
</dbReference>
<name>R7RUZ1_9CLOT</name>
<evidence type="ECO:0000259" key="6">
    <source>
        <dbReference type="PROSITE" id="PS50045"/>
    </source>
</evidence>
<evidence type="ECO:0000256" key="1">
    <source>
        <dbReference type="ARBA" id="ARBA00022741"/>
    </source>
</evidence>
<keyword evidence="8" id="KW-1185">Reference proteome</keyword>
<dbReference type="EMBL" id="CAVN010000099">
    <property type="protein sequence ID" value="CDF59406.1"/>
    <property type="molecule type" value="Genomic_DNA"/>
</dbReference>
<dbReference type="InterPro" id="IPR003593">
    <property type="entry name" value="AAA+_ATPase"/>
</dbReference>
<dbReference type="PROSITE" id="PS00688">
    <property type="entry name" value="SIGMA54_INTERACT_3"/>
    <property type="match status" value="1"/>
</dbReference>
<dbReference type="InterPro" id="IPR025662">
    <property type="entry name" value="Sigma_54_int_dom_ATP-bd_1"/>
</dbReference>
<dbReference type="InterPro" id="IPR025944">
    <property type="entry name" value="Sigma_54_int_dom_CS"/>
</dbReference>
<keyword evidence="1" id="KW-0547">Nucleotide-binding</keyword>
<dbReference type="FunFam" id="3.40.50.300:FF:000006">
    <property type="entry name" value="DNA-binding transcriptional regulator NtrC"/>
    <property type="match status" value="1"/>
</dbReference>
<feature type="domain" description="Sigma-54 factor interaction" evidence="6">
    <location>
        <begin position="287"/>
        <end position="516"/>
    </location>
</feature>
<dbReference type="Gene3D" id="1.10.10.60">
    <property type="entry name" value="Homeodomain-like"/>
    <property type="match status" value="1"/>
</dbReference>
<evidence type="ECO:0000313" key="7">
    <source>
        <dbReference type="EMBL" id="CDF59406.1"/>
    </source>
</evidence>
<evidence type="ECO:0000256" key="4">
    <source>
        <dbReference type="ARBA" id="ARBA00023125"/>
    </source>
</evidence>
<organism evidence="7 8">
    <name type="scientific">Thermobrachium celere DSM 8682</name>
    <dbReference type="NCBI Taxonomy" id="941824"/>
    <lineage>
        <taxon>Bacteria</taxon>
        <taxon>Bacillati</taxon>
        <taxon>Bacillota</taxon>
        <taxon>Clostridia</taxon>
        <taxon>Eubacteriales</taxon>
        <taxon>Clostridiaceae</taxon>
        <taxon>Thermobrachium</taxon>
    </lineage>
</organism>
<dbReference type="Gene3D" id="1.10.8.60">
    <property type="match status" value="1"/>
</dbReference>
<evidence type="ECO:0000313" key="8">
    <source>
        <dbReference type="Proteomes" id="UP000014923"/>
    </source>
</evidence>
<proteinExistence type="predicted"/>
<dbReference type="PROSITE" id="PS00675">
    <property type="entry name" value="SIGMA54_INTERACT_1"/>
    <property type="match status" value="1"/>
</dbReference>
<sequence>MGFDFKDIIEISSEGIVIINKNLNIVYLNSKAKDILGLRNKYDISHKKGILEKGDIIIIGDTSFGDDDGGLNSKDLIKLGLNIQINKGDFFLFIGRYGYGGKCNYGRPASAVCRLEDKINNNNFLVEIDYSKKVVNININGINIPYEFIKSVGHMVILDNDLNLKFYQSKGYTIRGESIREILLGKEFMEKSKDEYFEINVLNRKIDEVFKEGNIYNYVNKVITTKEVIKSIYDEINKLPVRCSFYNIDDFVVVKIEDISEIKKLHQERLELLREISKFSIINNNFYFGKTNQMKQIEKYIHQIAKLDGTILLLGESGTGKSSLAKHIHQISGRKGEFVEINCGAIPEALIESELFGYTKGAFTGALSKGKKGLIECADGGTVFLDEIAELPLNLQVKLLDVIQNRRVKPIGSNEYIEVDVRFICATNKEIHERVKQGMFREDLYYRINVFPIKLPALRERKEDLYDLIYFITREICNKYGVPTKKISNAAYYKLYNYDFPGNIRELENILERAINLSITDTIEVDDILLDFTKSVERRKLKDILEETEKSIITEALKRNNGDKKKTMEELGIKKSAFYEKLKKYDIC</sequence>
<dbReference type="InterPro" id="IPR000014">
    <property type="entry name" value="PAS"/>
</dbReference>
<dbReference type="GO" id="GO:0005524">
    <property type="term" value="F:ATP binding"/>
    <property type="evidence" value="ECO:0007669"/>
    <property type="project" value="UniProtKB-KW"/>
</dbReference>
<keyword evidence="3" id="KW-0805">Transcription regulation</keyword>
<dbReference type="HOGENOM" id="CLU_000445_8_1_9"/>
<dbReference type="Proteomes" id="UP000014923">
    <property type="component" value="Unassembled WGS sequence"/>
</dbReference>
<dbReference type="InterPro" id="IPR002197">
    <property type="entry name" value="HTH_Fis"/>
</dbReference>
<dbReference type="RefSeq" id="WP_018663282.1">
    <property type="nucleotide sequence ID" value="NZ_HF952018.1"/>
</dbReference>
<dbReference type="Pfam" id="PF25601">
    <property type="entry name" value="AAA_lid_14"/>
    <property type="match status" value="1"/>
</dbReference>
<evidence type="ECO:0000256" key="5">
    <source>
        <dbReference type="ARBA" id="ARBA00023163"/>
    </source>
</evidence>
<dbReference type="InterPro" id="IPR058031">
    <property type="entry name" value="AAA_lid_NorR"/>
</dbReference>
<keyword evidence="2" id="KW-0067">ATP-binding</keyword>
<dbReference type="AlphaFoldDB" id="R7RUZ1"/>
<dbReference type="SMART" id="SM00382">
    <property type="entry name" value="AAA"/>
    <property type="match status" value="1"/>
</dbReference>
<dbReference type="Pfam" id="PF00158">
    <property type="entry name" value="Sigma54_activat"/>
    <property type="match status" value="1"/>
</dbReference>
<dbReference type="eggNOG" id="COG3829">
    <property type="taxonomic scope" value="Bacteria"/>
</dbReference>